<feature type="compositionally biased region" description="Polar residues" evidence="2">
    <location>
        <begin position="118"/>
        <end position="128"/>
    </location>
</feature>
<sequence>MSEDKSLEDFFAKKKAKKGKNKFTTSQAITQQVGSTKKEGEKTKEQTNKRSSSSNHTASKKEEEDWIDFQQPAEKDYSGLRIQTLQISEKSEQEGAESCEQEENDENGDGGQRKDKSNNPWQSGTAPTQDEPVNEPEPECGKVTGGVYRPPAAYRPPGMRTRTAMSGGVKGKAPEIGSEIAFPSLQHAAQANKSKEPAGSKSFEPVKHGSRTAENPADRRPKLDLENKFDALRRS</sequence>
<protein>
    <recommendedName>
        <fullName evidence="5">Protein CDV3 homolog</fullName>
    </recommendedName>
</protein>
<evidence type="ECO:0000313" key="4">
    <source>
        <dbReference type="Proteomes" id="UP000001593"/>
    </source>
</evidence>
<gene>
    <name evidence="3" type="ORF">NEMVEDRAFT_v1g244991</name>
</gene>
<evidence type="ECO:0000256" key="2">
    <source>
        <dbReference type="SAM" id="MobiDB-lite"/>
    </source>
</evidence>
<dbReference type="Pfam" id="PF15359">
    <property type="entry name" value="CDV3"/>
    <property type="match status" value="1"/>
</dbReference>
<evidence type="ECO:0008006" key="5">
    <source>
        <dbReference type="Google" id="ProtNLM"/>
    </source>
</evidence>
<name>A7SFV4_NEMVE</name>
<dbReference type="FunCoup" id="A7SFV4">
    <property type="interactions" value="729"/>
</dbReference>
<dbReference type="OMA" id="TSGPWNK"/>
<dbReference type="GO" id="GO:0005737">
    <property type="term" value="C:cytoplasm"/>
    <property type="evidence" value="ECO:0000318"/>
    <property type="project" value="GO_Central"/>
</dbReference>
<keyword evidence="4" id="KW-1185">Reference proteome</keyword>
<dbReference type="PhylomeDB" id="A7SFV4"/>
<dbReference type="eggNOG" id="ENOG502QRFT">
    <property type="taxonomic scope" value="Eukaryota"/>
</dbReference>
<feature type="compositionally biased region" description="Basic and acidic residues" evidence="2">
    <location>
        <begin position="36"/>
        <end position="48"/>
    </location>
</feature>
<accession>A7SFV4</accession>
<reference evidence="3 4" key="1">
    <citation type="journal article" date="2007" name="Science">
        <title>Sea anemone genome reveals ancestral eumetazoan gene repertoire and genomic organization.</title>
        <authorList>
            <person name="Putnam N.H."/>
            <person name="Srivastava M."/>
            <person name="Hellsten U."/>
            <person name="Dirks B."/>
            <person name="Chapman J."/>
            <person name="Salamov A."/>
            <person name="Terry A."/>
            <person name="Shapiro H."/>
            <person name="Lindquist E."/>
            <person name="Kapitonov V.V."/>
            <person name="Jurka J."/>
            <person name="Genikhovich G."/>
            <person name="Grigoriev I.V."/>
            <person name="Lucas S.M."/>
            <person name="Steele R.E."/>
            <person name="Finnerty J.R."/>
            <person name="Technau U."/>
            <person name="Martindale M.Q."/>
            <person name="Rokhsar D.S."/>
        </authorList>
    </citation>
    <scope>NUCLEOTIDE SEQUENCE [LARGE SCALE GENOMIC DNA]</scope>
    <source>
        <strain evidence="4">CH2 X CH6</strain>
    </source>
</reference>
<feature type="compositionally biased region" description="Acidic residues" evidence="2">
    <location>
        <begin position="94"/>
        <end position="108"/>
    </location>
</feature>
<dbReference type="HOGENOM" id="CLU_089760_1_0_1"/>
<dbReference type="STRING" id="45351.A7SFV4"/>
<dbReference type="AlphaFoldDB" id="A7SFV4"/>
<feature type="compositionally biased region" description="Basic and acidic residues" evidence="2">
    <location>
        <begin position="216"/>
        <end position="235"/>
    </location>
</feature>
<dbReference type="EMBL" id="DS469647">
    <property type="protein sequence ID" value="EDO37416.1"/>
    <property type="molecule type" value="Genomic_DNA"/>
</dbReference>
<organism evidence="3 4">
    <name type="scientific">Nematostella vectensis</name>
    <name type="common">Starlet sea anemone</name>
    <dbReference type="NCBI Taxonomy" id="45351"/>
    <lineage>
        <taxon>Eukaryota</taxon>
        <taxon>Metazoa</taxon>
        <taxon>Cnidaria</taxon>
        <taxon>Anthozoa</taxon>
        <taxon>Hexacorallia</taxon>
        <taxon>Actiniaria</taxon>
        <taxon>Edwardsiidae</taxon>
        <taxon>Nematostella</taxon>
    </lineage>
</organism>
<feature type="compositionally biased region" description="Polar residues" evidence="2">
    <location>
        <begin position="24"/>
        <end position="35"/>
    </location>
</feature>
<evidence type="ECO:0000256" key="1">
    <source>
        <dbReference type="ARBA" id="ARBA00006062"/>
    </source>
</evidence>
<dbReference type="InterPro" id="IPR026806">
    <property type="entry name" value="CDV3"/>
</dbReference>
<dbReference type="InParanoid" id="A7SFV4"/>
<dbReference type="KEGG" id="nve:5508931"/>
<proteinExistence type="inferred from homology"/>
<evidence type="ECO:0000313" key="3">
    <source>
        <dbReference type="EMBL" id="EDO37416.1"/>
    </source>
</evidence>
<feature type="region of interest" description="Disordered" evidence="2">
    <location>
        <begin position="13"/>
        <end position="235"/>
    </location>
</feature>
<dbReference type="PANTHER" id="PTHR16284:SF13">
    <property type="entry name" value="PROTEIN CDV3 HOMOLOG"/>
    <property type="match status" value="1"/>
</dbReference>
<dbReference type="Proteomes" id="UP000001593">
    <property type="component" value="Unassembled WGS sequence"/>
</dbReference>
<dbReference type="PANTHER" id="PTHR16284">
    <property type="entry name" value="PROTEIN CDV3 HOMOLOG"/>
    <property type="match status" value="1"/>
</dbReference>
<comment type="similarity">
    <text evidence="1">Belongs to the CDV3 family.</text>
</comment>
<dbReference type="OrthoDB" id="6288097at2759"/>